<accession>O74177</accession>
<protein>
    <submittedName>
        <fullName evidence="2">mRNA</fullName>
    </submittedName>
</protein>
<feature type="non-terminal residue" evidence="2">
    <location>
        <position position="1"/>
    </location>
</feature>
<evidence type="ECO:0000256" key="1">
    <source>
        <dbReference type="SAM" id="Phobius"/>
    </source>
</evidence>
<evidence type="ECO:0000313" key="2">
    <source>
        <dbReference type="EMBL" id="BAA31744.1"/>
    </source>
</evidence>
<feature type="transmembrane region" description="Helical" evidence="1">
    <location>
        <begin position="20"/>
        <end position="39"/>
    </location>
</feature>
<keyword evidence="1" id="KW-0812">Transmembrane</keyword>
<dbReference type="PIR" id="T43389">
    <property type="entry name" value="T43389"/>
</dbReference>
<proteinExistence type="evidence at transcript level"/>
<dbReference type="AlphaFoldDB" id="O74177"/>
<dbReference type="EMBL" id="AB016220">
    <property type="protein sequence ID" value="BAA31744.1"/>
    <property type="molecule type" value="mRNA"/>
</dbReference>
<name>O74177_SCHPM</name>
<reference evidence="2" key="1">
    <citation type="submission" date="1998-07" db="EMBL/GenBank/DDBJ databases">
        <title>S. pombe hypothetical protein.</title>
        <authorList>
            <person name="Kawamukai M."/>
        </authorList>
    </citation>
    <scope>NUCLEOTIDE SEQUENCE</scope>
</reference>
<sequence length="46" mass="5523">SHQDLPNTENSDWTSKFFQLTLKMFTLISLSVCVCRRIYPYMTLFF</sequence>
<organism evidence="2">
    <name type="scientific">Schizosaccharomyces pombe</name>
    <name type="common">Fission yeast</name>
    <dbReference type="NCBI Taxonomy" id="4896"/>
    <lineage>
        <taxon>Eukaryota</taxon>
        <taxon>Fungi</taxon>
        <taxon>Dikarya</taxon>
        <taxon>Ascomycota</taxon>
        <taxon>Taphrinomycotina</taxon>
        <taxon>Schizosaccharomycetes</taxon>
        <taxon>Schizosaccharomycetales</taxon>
        <taxon>Schizosaccharomycetaceae</taxon>
        <taxon>Schizosaccharomyces</taxon>
    </lineage>
</organism>
<keyword evidence="1" id="KW-1133">Transmembrane helix</keyword>
<keyword evidence="1" id="KW-0472">Membrane</keyword>